<reference evidence="2" key="1">
    <citation type="submission" date="2021-01" db="UniProtKB">
        <authorList>
            <consortium name="EnsemblMetazoa"/>
        </authorList>
    </citation>
    <scope>IDENTIFICATION</scope>
</reference>
<dbReference type="EnsemblMetazoa" id="CLYHEMT018796.1">
    <property type="protein sequence ID" value="CLYHEMP018796.1"/>
    <property type="gene ID" value="CLYHEMG018796"/>
</dbReference>
<sequence length="347" mass="39660">MSLAVNPCFFELSVEDHRIEQEFIFQNQTAQSLLQCSHHCEKAVKKIKICTGFNYCKSQHKCELFSIGHPLKLHHGITSEGCAIYTRMDVSHPLSCDKRQNMVCNDSEGCQCQCDGLRFLGEKCQYEIGFQLNIENNIGSSVSYVWIPSIKNTNEDHISICFTFKTRHLGDQHQTVLALYQANGFMDGGYQKMMNFSIKSTGYMLHVDSVSQGEAFKNILMEQGVWYPVCISWSAYSSTMNVSFDGQFDSYPDDRPKHIAHTEVDMKMMLGTSLKGDGSKGDTIAGQEENKFNGEISYLFIYNRILSLTEMQRYDQKQWIDDDSVSFRWNEANFQENFHGNVSVTIV</sequence>
<dbReference type="Gene3D" id="2.60.120.200">
    <property type="match status" value="1"/>
</dbReference>
<dbReference type="Gene3D" id="3.50.4.10">
    <property type="entry name" value="Hepatocyte Growth Factor"/>
    <property type="match status" value="1"/>
</dbReference>
<keyword evidence="3" id="KW-1185">Reference proteome</keyword>
<accession>A0A7M5X9B5</accession>
<feature type="domain" description="Pentraxin (PTX)" evidence="1">
    <location>
        <begin position="140"/>
        <end position="335"/>
    </location>
</feature>
<name>A0A7M5X9B5_9CNID</name>
<dbReference type="InterPro" id="IPR001759">
    <property type="entry name" value="PTX_dom"/>
</dbReference>
<dbReference type="AlphaFoldDB" id="A0A7M5X9B5"/>
<organism evidence="2 3">
    <name type="scientific">Clytia hemisphaerica</name>
    <dbReference type="NCBI Taxonomy" id="252671"/>
    <lineage>
        <taxon>Eukaryota</taxon>
        <taxon>Metazoa</taxon>
        <taxon>Cnidaria</taxon>
        <taxon>Hydrozoa</taxon>
        <taxon>Hydroidolina</taxon>
        <taxon>Leptothecata</taxon>
        <taxon>Obeliida</taxon>
        <taxon>Clytiidae</taxon>
        <taxon>Clytia</taxon>
    </lineage>
</organism>
<proteinExistence type="predicted"/>
<protein>
    <recommendedName>
        <fullName evidence="1">Pentraxin (PTX) domain-containing protein</fullName>
    </recommendedName>
</protein>
<dbReference type="SUPFAM" id="SSF49899">
    <property type="entry name" value="Concanavalin A-like lectins/glucanases"/>
    <property type="match status" value="1"/>
</dbReference>
<dbReference type="Proteomes" id="UP000594262">
    <property type="component" value="Unplaced"/>
</dbReference>
<evidence type="ECO:0000259" key="1">
    <source>
        <dbReference type="Pfam" id="PF00354"/>
    </source>
</evidence>
<dbReference type="Pfam" id="PF00354">
    <property type="entry name" value="Pentaxin"/>
    <property type="match status" value="1"/>
</dbReference>
<evidence type="ECO:0000313" key="3">
    <source>
        <dbReference type="Proteomes" id="UP000594262"/>
    </source>
</evidence>
<dbReference type="InterPro" id="IPR013320">
    <property type="entry name" value="ConA-like_dom_sf"/>
</dbReference>
<evidence type="ECO:0000313" key="2">
    <source>
        <dbReference type="EnsemblMetazoa" id="CLYHEMP018796.1"/>
    </source>
</evidence>